<name>A0A9N7MTY9_STRHE</name>
<evidence type="ECO:0000313" key="2">
    <source>
        <dbReference type="EMBL" id="CAA0812968.1"/>
    </source>
</evidence>
<evidence type="ECO:0000313" key="3">
    <source>
        <dbReference type="Proteomes" id="UP001153555"/>
    </source>
</evidence>
<gene>
    <name evidence="2" type="ORF">SHERM_13527</name>
</gene>
<dbReference type="AlphaFoldDB" id="A0A9N7MTY9"/>
<keyword evidence="3" id="KW-1185">Reference proteome</keyword>
<reference evidence="2" key="1">
    <citation type="submission" date="2019-12" db="EMBL/GenBank/DDBJ databases">
        <authorList>
            <person name="Scholes J."/>
        </authorList>
    </citation>
    <scope>NUCLEOTIDE SEQUENCE</scope>
</reference>
<dbReference type="EMBL" id="CACSLK010011299">
    <property type="protein sequence ID" value="CAA0812968.1"/>
    <property type="molecule type" value="Genomic_DNA"/>
</dbReference>
<dbReference type="Proteomes" id="UP001153555">
    <property type="component" value="Unassembled WGS sequence"/>
</dbReference>
<protein>
    <submittedName>
        <fullName evidence="2">Callose synthase 10</fullName>
    </submittedName>
</protein>
<feature type="region of interest" description="Disordered" evidence="1">
    <location>
        <begin position="26"/>
        <end position="79"/>
    </location>
</feature>
<organism evidence="2 3">
    <name type="scientific">Striga hermonthica</name>
    <name type="common">Purple witchweed</name>
    <name type="synonym">Buchnera hermonthica</name>
    <dbReference type="NCBI Taxonomy" id="68872"/>
    <lineage>
        <taxon>Eukaryota</taxon>
        <taxon>Viridiplantae</taxon>
        <taxon>Streptophyta</taxon>
        <taxon>Embryophyta</taxon>
        <taxon>Tracheophyta</taxon>
        <taxon>Spermatophyta</taxon>
        <taxon>Magnoliopsida</taxon>
        <taxon>eudicotyledons</taxon>
        <taxon>Gunneridae</taxon>
        <taxon>Pentapetalae</taxon>
        <taxon>asterids</taxon>
        <taxon>lamiids</taxon>
        <taxon>Lamiales</taxon>
        <taxon>Orobanchaceae</taxon>
        <taxon>Buchnereae</taxon>
        <taxon>Striga</taxon>
    </lineage>
</organism>
<comment type="caution">
    <text evidence="2">The sequence shown here is derived from an EMBL/GenBank/DDBJ whole genome shotgun (WGS) entry which is preliminary data.</text>
</comment>
<feature type="compositionally biased region" description="Low complexity" evidence="1">
    <location>
        <begin position="31"/>
        <end position="48"/>
    </location>
</feature>
<accession>A0A9N7MTY9</accession>
<proteinExistence type="predicted"/>
<evidence type="ECO:0000256" key="1">
    <source>
        <dbReference type="SAM" id="MobiDB-lite"/>
    </source>
</evidence>
<sequence>MTREYDNWERLVRAALRREELWRLCHDHSRTPSGGSTSTASPGSTSPAPETPPGHRAQSLLSGQTGQPGPTKDDKPMMMMRRKKSIIRLDRWILTRWLSGTFTSSKVAEEVSDRR</sequence>
<feature type="compositionally biased region" description="Polar residues" evidence="1">
    <location>
        <begin position="59"/>
        <end position="68"/>
    </location>
</feature>